<comment type="caution">
    <text evidence="1">The sequence shown here is derived from an EMBL/GenBank/DDBJ whole genome shotgun (WGS) entry which is preliminary data.</text>
</comment>
<name>A0A6N6N770_9BACT</name>
<organism evidence="1 2">
    <name type="scientific">Pseudodesulfovibrio senegalensis</name>
    <dbReference type="NCBI Taxonomy" id="1721087"/>
    <lineage>
        <taxon>Bacteria</taxon>
        <taxon>Pseudomonadati</taxon>
        <taxon>Thermodesulfobacteriota</taxon>
        <taxon>Desulfovibrionia</taxon>
        <taxon>Desulfovibrionales</taxon>
        <taxon>Desulfovibrionaceae</taxon>
    </lineage>
</organism>
<sequence length="171" mass="20143">MIWKVEGGDLLHFFTADEHYGHTKILEYEDRPFSSVEEMDEELIRRHNSVVRSRDTVIHAGDFAFCKTRELAQEKYISRLNGKHVFLYGSHDNWLGPRRAPDIHTVQVNKQLVVICHYAMRVWPRSHYGSWHVYGHTHGKLESFGLSLDVGVDCHDFYPVSFQRLQELFRD</sequence>
<evidence type="ECO:0000313" key="2">
    <source>
        <dbReference type="Proteomes" id="UP000438699"/>
    </source>
</evidence>
<evidence type="ECO:0000313" key="1">
    <source>
        <dbReference type="EMBL" id="KAB1443558.1"/>
    </source>
</evidence>
<dbReference type="RefSeq" id="WP_151149930.1">
    <property type="nucleotide sequence ID" value="NZ_WAIE01000001.1"/>
</dbReference>
<dbReference type="AlphaFoldDB" id="A0A6N6N770"/>
<dbReference type="EMBL" id="WAIE01000001">
    <property type="protein sequence ID" value="KAB1443558.1"/>
    <property type="molecule type" value="Genomic_DNA"/>
</dbReference>
<keyword evidence="2" id="KW-1185">Reference proteome</keyword>
<accession>A0A6N6N770</accession>
<dbReference type="InterPro" id="IPR029052">
    <property type="entry name" value="Metallo-depent_PP-like"/>
</dbReference>
<proteinExistence type="predicted"/>
<protein>
    <submittedName>
        <fullName evidence="1">Phosphoesterase</fullName>
    </submittedName>
</protein>
<dbReference type="OrthoDB" id="5380073at2"/>
<dbReference type="Gene3D" id="3.60.21.10">
    <property type="match status" value="1"/>
</dbReference>
<gene>
    <name evidence="1" type="ORF">F8A88_04745</name>
</gene>
<reference evidence="1 2" key="1">
    <citation type="journal article" date="2017" name="Int. J. Syst. Evol. Microbiol.">
        <title>Desulfovibrio senegalensis sp. nov., a mesophilic sulfate reducer isolated from marine sediment.</title>
        <authorList>
            <person name="Thioye A."/>
            <person name="Gam Z.B.A."/>
            <person name="Mbengue M."/>
            <person name="Cayol J.L."/>
            <person name="Joseph-Bartoli M."/>
            <person name="Toure-Kane C."/>
            <person name="Labat M."/>
        </authorList>
    </citation>
    <scope>NUCLEOTIDE SEQUENCE [LARGE SCALE GENOMIC DNA]</scope>
    <source>
        <strain evidence="1 2">DSM 101509</strain>
    </source>
</reference>
<dbReference type="Proteomes" id="UP000438699">
    <property type="component" value="Unassembled WGS sequence"/>
</dbReference>
<dbReference type="SUPFAM" id="SSF56300">
    <property type="entry name" value="Metallo-dependent phosphatases"/>
    <property type="match status" value="1"/>
</dbReference>